<organism evidence="2 3">
    <name type="scientific">Pleurodeles waltl</name>
    <name type="common">Iberian ribbed newt</name>
    <dbReference type="NCBI Taxonomy" id="8319"/>
    <lineage>
        <taxon>Eukaryota</taxon>
        <taxon>Metazoa</taxon>
        <taxon>Chordata</taxon>
        <taxon>Craniata</taxon>
        <taxon>Vertebrata</taxon>
        <taxon>Euteleostomi</taxon>
        <taxon>Amphibia</taxon>
        <taxon>Batrachia</taxon>
        <taxon>Caudata</taxon>
        <taxon>Salamandroidea</taxon>
        <taxon>Salamandridae</taxon>
        <taxon>Pleurodelinae</taxon>
        <taxon>Pleurodeles</taxon>
    </lineage>
</organism>
<keyword evidence="1" id="KW-0175">Coiled coil</keyword>
<feature type="coiled-coil region" evidence="1">
    <location>
        <begin position="1"/>
        <end position="49"/>
    </location>
</feature>
<comment type="caution">
    <text evidence="2">The sequence shown here is derived from an EMBL/GenBank/DDBJ whole genome shotgun (WGS) entry which is preliminary data.</text>
</comment>
<dbReference type="EMBL" id="JANPWB010000009">
    <property type="protein sequence ID" value="KAJ1155357.1"/>
    <property type="molecule type" value="Genomic_DNA"/>
</dbReference>
<gene>
    <name evidence="2" type="ORF">NDU88_008087</name>
</gene>
<dbReference type="Proteomes" id="UP001066276">
    <property type="component" value="Chromosome 5"/>
</dbReference>
<accession>A0AAV7RUS7</accession>
<reference evidence="2" key="1">
    <citation type="journal article" date="2022" name="bioRxiv">
        <title>Sequencing and chromosome-scale assembly of the giantPleurodeles waltlgenome.</title>
        <authorList>
            <person name="Brown T."/>
            <person name="Elewa A."/>
            <person name="Iarovenko S."/>
            <person name="Subramanian E."/>
            <person name="Araus A.J."/>
            <person name="Petzold A."/>
            <person name="Susuki M."/>
            <person name="Suzuki K.-i.T."/>
            <person name="Hayashi T."/>
            <person name="Toyoda A."/>
            <person name="Oliveira C."/>
            <person name="Osipova E."/>
            <person name="Leigh N.D."/>
            <person name="Simon A."/>
            <person name="Yun M.H."/>
        </authorList>
    </citation>
    <scope>NUCLEOTIDE SEQUENCE</scope>
    <source>
        <strain evidence="2">20211129_DDA</strain>
        <tissue evidence="2">Liver</tissue>
    </source>
</reference>
<evidence type="ECO:0000313" key="2">
    <source>
        <dbReference type="EMBL" id="KAJ1155357.1"/>
    </source>
</evidence>
<keyword evidence="3" id="KW-1185">Reference proteome</keyword>
<dbReference type="AlphaFoldDB" id="A0AAV7RUS7"/>
<proteinExistence type="predicted"/>
<name>A0AAV7RUS7_PLEWA</name>
<protein>
    <submittedName>
        <fullName evidence="2">Uncharacterized protein</fullName>
    </submittedName>
</protein>
<sequence length="110" mass="12800">MEKLKERVKDLNTRADSAQKILGAHTNQLVDQERHLKQHEAKLGDLEGRSWRNNVLILGVPEGKEYQLNSFWRHGYQECCQGWALKKDYKCTEHVEHLAKGPNLERHPAC</sequence>
<evidence type="ECO:0000256" key="1">
    <source>
        <dbReference type="SAM" id="Coils"/>
    </source>
</evidence>
<evidence type="ECO:0000313" key="3">
    <source>
        <dbReference type="Proteomes" id="UP001066276"/>
    </source>
</evidence>